<comment type="caution">
    <text evidence="6">Lacks conserved residue(s) required for the propagation of feature annotation.</text>
</comment>
<feature type="binding site" evidence="6">
    <location>
        <begin position="110"/>
        <end position="111"/>
    </location>
    <ligand>
        <name>S-adenosyl-L-methionine</name>
        <dbReference type="ChEBI" id="CHEBI:59789"/>
    </ligand>
</feature>
<dbReference type="Pfam" id="PF02527">
    <property type="entry name" value="GidB"/>
    <property type="match status" value="1"/>
</dbReference>
<name>A0A369LTB5_9ACTN</name>
<dbReference type="PIRSF" id="PIRSF003078">
    <property type="entry name" value="GidB"/>
    <property type="match status" value="1"/>
</dbReference>
<evidence type="ECO:0000256" key="4">
    <source>
        <dbReference type="ARBA" id="ARBA00022679"/>
    </source>
</evidence>
<dbReference type="HAMAP" id="MF_00074">
    <property type="entry name" value="16SrRNA_methyltr_G"/>
    <property type="match status" value="1"/>
</dbReference>
<dbReference type="GO" id="GO:0005829">
    <property type="term" value="C:cytosol"/>
    <property type="evidence" value="ECO:0007669"/>
    <property type="project" value="TreeGrafter"/>
</dbReference>
<dbReference type="NCBIfam" id="TIGR00138">
    <property type="entry name" value="rsmG_gidB"/>
    <property type="match status" value="1"/>
</dbReference>
<evidence type="ECO:0000256" key="1">
    <source>
        <dbReference type="ARBA" id="ARBA00022490"/>
    </source>
</evidence>
<protein>
    <recommendedName>
        <fullName evidence="6">Ribosomal RNA small subunit methyltransferase G</fullName>
        <ecNumber evidence="6">2.1.1.-</ecNumber>
    </recommendedName>
    <alternativeName>
        <fullName evidence="6">16S rRNA 7-methylguanosine methyltransferase</fullName>
        <shortName evidence="6">16S rRNA m7G methyltransferase</shortName>
    </alternativeName>
</protein>
<dbReference type="PANTHER" id="PTHR31760:SF0">
    <property type="entry name" value="S-ADENOSYL-L-METHIONINE-DEPENDENT METHYLTRANSFERASES SUPERFAMILY PROTEIN"/>
    <property type="match status" value="1"/>
</dbReference>
<dbReference type="PANTHER" id="PTHR31760">
    <property type="entry name" value="S-ADENOSYL-L-METHIONINE-DEPENDENT METHYLTRANSFERASES SUPERFAMILY PROTEIN"/>
    <property type="match status" value="1"/>
</dbReference>
<dbReference type="Proteomes" id="UP000254000">
    <property type="component" value="Unassembled WGS sequence"/>
</dbReference>
<dbReference type="GO" id="GO:0070043">
    <property type="term" value="F:rRNA (guanine-N7-)-methyltransferase activity"/>
    <property type="evidence" value="ECO:0007669"/>
    <property type="project" value="UniProtKB-UniRule"/>
</dbReference>
<dbReference type="SUPFAM" id="SSF53335">
    <property type="entry name" value="S-adenosyl-L-methionine-dependent methyltransferases"/>
    <property type="match status" value="1"/>
</dbReference>
<gene>
    <name evidence="6 7" type="primary">rsmG</name>
    <name evidence="7" type="ORF">C1877_14425</name>
</gene>
<keyword evidence="1 6" id="KW-0963">Cytoplasm</keyword>
<keyword evidence="4 6" id="KW-0808">Transferase</keyword>
<dbReference type="InterPro" id="IPR003682">
    <property type="entry name" value="rRNA_ssu_MeTfrase_G"/>
</dbReference>
<sequence>MQHEELIDLYLEKILEANEKTNLTRISSLDEARKLHIEDSLAGLEELNKAPEGLYGDLGSGGGFPGVPLALESGRKTVLVDSVQKKMAIVGSVLSELGIAEQVSTYGGRIEDLAHERPCAFTALTARALSKLSVLMELASPLLVNGGLLICYKANVQEEEWEHVLSLQEKLGMRLYSDRTLTLSDGETSRRIITFEKTGRPKLKLPRHVGFAQKKPL</sequence>
<proteinExistence type="inferred from homology"/>
<dbReference type="InterPro" id="IPR029063">
    <property type="entry name" value="SAM-dependent_MTases_sf"/>
</dbReference>
<dbReference type="GeneID" id="78360886"/>
<organism evidence="7 8">
    <name type="scientific">Gordonibacter pamelaeae</name>
    <dbReference type="NCBI Taxonomy" id="471189"/>
    <lineage>
        <taxon>Bacteria</taxon>
        <taxon>Bacillati</taxon>
        <taxon>Actinomycetota</taxon>
        <taxon>Coriobacteriia</taxon>
        <taxon>Eggerthellales</taxon>
        <taxon>Eggerthellaceae</taxon>
        <taxon>Gordonibacter</taxon>
    </lineage>
</organism>
<evidence type="ECO:0000313" key="8">
    <source>
        <dbReference type="Proteomes" id="UP000254000"/>
    </source>
</evidence>
<feature type="binding site" evidence="6">
    <location>
        <position position="59"/>
    </location>
    <ligand>
        <name>S-adenosyl-L-methionine</name>
        <dbReference type="ChEBI" id="CHEBI:59789"/>
    </ligand>
</feature>
<evidence type="ECO:0000256" key="5">
    <source>
        <dbReference type="ARBA" id="ARBA00022691"/>
    </source>
</evidence>
<evidence type="ECO:0000256" key="6">
    <source>
        <dbReference type="HAMAP-Rule" id="MF_00074"/>
    </source>
</evidence>
<keyword evidence="2 6" id="KW-0698">rRNA processing</keyword>
<keyword evidence="3 6" id="KW-0489">Methyltransferase</keyword>
<comment type="similarity">
    <text evidence="6">Belongs to the methyltransferase superfamily. RNA methyltransferase RsmG family.</text>
</comment>
<accession>A0A369LTB5</accession>
<dbReference type="Gene3D" id="3.40.50.150">
    <property type="entry name" value="Vaccinia Virus protein VP39"/>
    <property type="match status" value="1"/>
</dbReference>
<evidence type="ECO:0000313" key="7">
    <source>
        <dbReference type="EMBL" id="RDB61899.1"/>
    </source>
</evidence>
<feature type="binding site" evidence="6">
    <location>
        <position position="64"/>
    </location>
    <ligand>
        <name>S-adenosyl-L-methionine</name>
        <dbReference type="ChEBI" id="CHEBI:59789"/>
    </ligand>
</feature>
<keyword evidence="8" id="KW-1185">Reference proteome</keyword>
<comment type="caution">
    <text evidence="7">The sequence shown here is derived from an EMBL/GenBank/DDBJ whole genome shotgun (WGS) entry which is preliminary data.</text>
</comment>
<dbReference type="AlphaFoldDB" id="A0A369LTB5"/>
<dbReference type="RefSeq" id="WP_114569470.1">
    <property type="nucleotide sequence ID" value="NZ_CABMMS010000011.1"/>
</dbReference>
<dbReference type="OrthoDB" id="9808773at2"/>
<reference evidence="7 8" key="1">
    <citation type="journal article" date="2018" name="Elife">
        <title>Discovery and characterization of a prevalent human gut bacterial enzyme sufficient for the inactivation of a family of plant toxins.</title>
        <authorList>
            <person name="Koppel N."/>
            <person name="Bisanz J.E."/>
            <person name="Pandelia M.E."/>
            <person name="Turnbaugh P.J."/>
            <person name="Balskus E.P."/>
        </authorList>
    </citation>
    <scope>NUCLEOTIDE SEQUENCE [LARGE SCALE GENOMIC DNA]</scope>
    <source>
        <strain evidence="7 8">3C</strain>
    </source>
</reference>
<dbReference type="EMBL" id="PPTS01000011">
    <property type="protein sequence ID" value="RDB61899.1"/>
    <property type="molecule type" value="Genomic_DNA"/>
</dbReference>
<comment type="subcellular location">
    <subcellularLocation>
        <location evidence="6">Cytoplasm</location>
    </subcellularLocation>
</comment>
<keyword evidence="5 6" id="KW-0949">S-adenosyl-L-methionine</keyword>
<dbReference type="EC" id="2.1.1.-" evidence="6"/>
<feature type="binding site" evidence="6">
    <location>
        <position position="127"/>
    </location>
    <ligand>
        <name>S-adenosyl-L-methionine</name>
        <dbReference type="ChEBI" id="CHEBI:59789"/>
    </ligand>
</feature>
<comment type="function">
    <text evidence="6">Specifically methylates the N7 position of a guanine in 16S rRNA.</text>
</comment>
<evidence type="ECO:0000256" key="2">
    <source>
        <dbReference type="ARBA" id="ARBA00022552"/>
    </source>
</evidence>
<evidence type="ECO:0000256" key="3">
    <source>
        <dbReference type="ARBA" id="ARBA00022603"/>
    </source>
</evidence>